<organism evidence="1 2">
    <name type="scientific">Panagrolaimus superbus</name>
    <dbReference type="NCBI Taxonomy" id="310955"/>
    <lineage>
        <taxon>Eukaryota</taxon>
        <taxon>Metazoa</taxon>
        <taxon>Ecdysozoa</taxon>
        <taxon>Nematoda</taxon>
        <taxon>Chromadorea</taxon>
        <taxon>Rhabditida</taxon>
        <taxon>Tylenchina</taxon>
        <taxon>Panagrolaimomorpha</taxon>
        <taxon>Panagrolaimoidea</taxon>
        <taxon>Panagrolaimidae</taxon>
        <taxon>Panagrolaimus</taxon>
    </lineage>
</organism>
<proteinExistence type="predicted"/>
<sequence length="146" mass="15993">MAQDNFAAFHIEKACAAIVDNSRYNKTYSNAISLLANVATDYMRKIATKAYALTEIAGDNETTVEHVLMANEAFGIKTSDLIQYIKSNKPFTTKALPVFPVLPPSSISRSKLPDDILDCLCNTFCSCLIDENNACCKTPSSAKEKN</sequence>
<accession>A0A914YF81</accession>
<evidence type="ECO:0000313" key="1">
    <source>
        <dbReference type="Proteomes" id="UP000887577"/>
    </source>
</evidence>
<keyword evidence="1" id="KW-1185">Reference proteome</keyword>
<dbReference type="Proteomes" id="UP000887577">
    <property type="component" value="Unplaced"/>
</dbReference>
<reference evidence="2" key="1">
    <citation type="submission" date="2022-11" db="UniProtKB">
        <authorList>
            <consortium name="WormBaseParasite"/>
        </authorList>
    </citation>
    <scope>IDENTIFICATION</scope>
</reference>
<dbReference type="Gene3D" id="1.10.20.10">
    <property type="entry name" value="Histone, subunit A"/>
    <property type="match status" value="1"/>
</dbReference>
<dbReference type="InterPro" id="IPR009072">
    <property type="entry name" value="Histone-fold"/>
</dbReference>
<dbReference type="AlphaFoldDB" id="A0A914YF81"/>
<dbReference type="GO" id="GO:0046982">
    <property type="term" value="F:protein heterodimerization activity"/>
    <property type="evidence" value="ECO:0007669"/>
    <property type="project" value="InterPro"/>
</dbReference>
<dbReference type="WBParaSite" id="PSU_v2.g17416.t1">
    <property type="protein sequence ID" value="PSU_v2.g17416.t1"/>
    <property type="gene ID" value="PSU_v2.g17416"/>
</dbReference>
<evidence type="ECO:0000313" key="2">
    <source>
        <dbReference type="WBParaSite" id="PSU_v2.g17416.t1"/>
    </source>
</evidence>
<name>A0A914YF81_9BILA</name>
<protein>
    <submittedName>
        <fullName evidence="2">Uncharacterized protein</fullName>
    </submittedName>
</protein>